<dbReference type="PaxDb" id="593117-TGAM_1799"/>
<accession>C5A1N2</accession>
<evidence type="ECO:0000313" key="2">
    <source>
        <dbReference type="EMBL" id="ACS34301.1"/>
    </source>
</evidence>
<dbReference type="PATRIC" id="fig|593117.10.peg.1807"/>
<keyword evidence="1" id="KW-0472">Membrane</keyword>
<dbReference type="EMBL" id="CP001398">
    <property type="protein sequence ID" value="ACS34301.1"/>
    <property type="molecule type" value="Genomic_DNA"/>
</dbReference>
<organism evidence="2 3">
    <name type="scientific">Thermococcus gammatolerans (strain DSM 15229 / JCM 11827 / EJ3)</name>
    <dbReference type="NCBI Taxonomy" id="593117"/>
    <lineage>
        <taxon>Archaea</taxon>
        <taxon>Methanobacteriati</taxon>
        <taxon>Methanobacteriota</taxon>
        <taxon>Thermococci</taxon>
        <taxon>Thermococcales</taxon>
        <taxon>Thermococcaceae</taxon>
        <taxon>Thermococcus</taxon>
    </lineage>
</organism>
<keyword evidence="3" id="KW-1185">Reference proteome</keyword>
<feature type="transmembrane region" description="Helical" evidence="1">
    <location>
        <begin position="74"/>
        <end position="93"/>
    </location>
</feature>
<keyword evidence="1" id="KW-0812">Transmembrane</keyword>
<dbReference type="AlphaFoldDB" id="C5A1N2"/>
<evidence type="ECO:0000313" key="3">
    <source>
        <dbReference type="Proteomes" id="UP000001488"/>
    </source>
</evidence>
<dbReference type="STRING" id="593117.TGAM_1799"/>
<reference evidence="2 3" key="1">
    <citation type="journal article" date="2007" name="Genome Biol.">
        <title>Genome analysis and genome-wide proteomics of Thermococcus gammatolerans, the most radioresistant organism known amongst the Archaea.</title>
        <authorList>
            <person name="Zivanovic Y."/>
            <person name="Armengaud J."/>
            <person name="Lagorce A."/>
            <person name="Leplat C."/>
            <person name="Guerin P."/>
            <person name="Dutertre M."/>
            <person name="Anthouard V."/>
            <person name="Forterre P."/>
            <person name="Wincker P."/>
            <person name="Confalonieri F."/>
        </authorList>
    </citation>
    <scope>NUCLEOTIDE SEQUENCE [LARGE SCALE GENOMIC DNA]</scope>
    <source>
        <strain evidence="3">DSM 15229 / JCM 11827 / EJ3</strain>
    </source>
</reference>
<sequence length="255" mass="28812">MIEVPQEYQGRYVREEHYRRYNVHATTLNSWEFNLFNVFTVSSDYYDQTLAPAQKIYQLWGSIFLSGGGMDRKITIIVVLLFISVALVGAFWGDILERANPSPPRLLYVELSEGITPGPEDDGTYYVQGNLLSNCTVAFTYLMPEPGRVEVYELDAATYKALTGNGTGKTCSDELIEGTLKVQFDQKLESLSIQVWNGKLSEDGANVYFRLLGTWQFFDNLSAVYVAPSPEKDYKLVTIQELKEMIKENGVHPLG</sequence>
<keyword evidence="1" id="KW-1133">Transmembrane helix</keyword>
<evidence type="ECO:0000256" key="1">
    <source>
        <dbReference type="SAM" id="Phobius"/>
    </source>
</evidence>
<name>C5A1N2_THEGJ</name>
<gene>
    <name evidence="2" type="ordered locus">TGAM_1799</name>
</gene>
<proteinExistence type="predicted"/>
<dbReference type="eggNOG" id="arCOG10076">
    <property type="taxonomic scope" value="Archaea"/>
</dbReference>
<dbReference type="Proteomes" id="UP000001488">
    <property type="component" value="Chromosome"/>
</dbReference>
<protein>
    <submittedName>
        <fullName evidence="2">Uncharacterized protein</fullName>
    </submittedName>
</protein>
<dbReference type="HOGENOM" id="CLU_095212_0_0_2"/>
<dbReference type="KEGG" id="tga:TGAM_1799"/>